<feature type="region of interest" description="Disordered" evidence="7">
    <location>
        <begin position="1"/>
        <end position="45"/>
    </location>
</feature>
<comment type="similarity">
    <text evidence="6">Belongs to the SPT3 family.</text>
</comment>
<keyword evidence="2" id="KW-0805">Transcription regulation</keyword>
<keyword evidence="3" id="KW-0010">Activator</keyword>
<keyword evidence="5" id="KW-0539">Nucleus</keyword>
<dbReference type="EMBL" id="JAIZAY010000016">
    <property type="protein sequence ID" value="KAJ8027586.1"/>
    <property type="molecule type" value="Genomic_DNA"/>
</dbReference>
<evidence type="ECO:0000256" key="6">
    <source>
        <dbReference type="ARBA" id="ARBA00061274"/>
    </source>
</evidence>
<accession>A0A9Q1H0A7</accession>
<dbReference type="SUPFAM" id="SSF47113">
    <property type="entry name" value="Histone-fold"/>
    <property type="match status" value="1"/>
</dbReference>
<evidence type="ECO:0000256" key="5">
    <source>
        <dbReference type="ARBA" id="ARBA00023242"/>
    </source>
</evidence>
<dbReference type="GO" id="GO:0006366">
    <property type="term" value="P:transcription by RNA polymerase II"/>
    <property type="evidence" value="ECO:0007669"/>
    <property type="project" value="InterPro"/>
</dbReference>
<dbReference type="Gene3D" id="1.10.20.10">
    <property type="entry name" value="Histone, subunit A"/>
    <property type="match status" value="1"/>
</dbReference>
<name>A0A9Q1H0A7_HOLLE</name>
<dbReference type="PANTHER" id="PTHR11380:SF16">
    <property type="entry name" value="TRANSCRIPTION INITIATION PROTEIN SPT3 HOMOLOG"/>
    <property type="match status" value="1"/>
</dbReference>
<dbReference type="CDD" id="cd07978">
    <property type="entry name" value="HFD_TAF13"/>
    <property type="match status" value="1"/>
</dbReference>
<dbReference type="GO" id="GO:0000124">
    <property type="term" value="C:SAGA complex"/>
    <property type="evidence" value="ECO:0007669"/>
    <property type="project" value="UniProtKB-ARBA"/>
</dbReference>
<feature type="compositionally biased region" description="Low complexity" evidence="7">
    <location>
        <begin position="426"/>
        <end position="443"/>
    </location>
</feature>
<dbReference type="Pfam" id="PF02269">
    <property type="entry name" value="TFIID-18kDa"/>
    <property type="match status" value="1"/>
</dbReference>
<keyword evidence="4" id="KW-0804">Transcription</keyword>
<organism evidence="8 9">
    <name type="scientific">Holothuria leucospilota</name>
    <name type="common">Black long sea cucumber</name>
    <name type="synonym">Mertensiothuria leucospilota</name>
    <dbReference type="NCBI Taxonomy" id="206669"/>
    <lineage>
        <taxon>Eukaryota</taxon>
        <taxon>Metazoa</taxon>
        <taxon>Echinodermata</taxon>
        <taxon>Eleutherozoa</taxon>
        <taxon>Echinozoa</taxon>
        <taxon>Holothuroidea</taxon>
        <taxon>Aspidochirotacea</taxon>
        <taxon>Aspidochirotida</taxon>
        <taxon>Holothuriidae</taxon>
        <taxon>Holothuria</taxon>
    </lineage>
</organism>
<proteinExistence type="inferred from homology"/>
<evidence type="ECO:0000256" key="2">
    <source>
        <dbReference type="ARBA" id="ARBA00023015"/>
    </source>
</evidence>
<dbReference type="InterPro" id="IPR003195">
    <property type="entry name" value="TFIID_TAF13"/>
</dbReference>
<evidence type="ECO:0000256" key="3">
    <source>
        <dbReference type="ARBA" id="ARBA00023159"/>
    </source>
</evidence>
<evidence type="ECO:0000256" key="4">
    <source>
        <dbReference type="ARBA" id="ARBA00023163"/>
    </source>
</evidence>
<dbReference type="AlphaFoldDB" id="A0A9Q1H0A7"/>
<dbReference type="GO" id="GO:0005634">
    <property type="term" value="C:nucleus"/>
    <property type="evidence" value="ECO:0007669"/>
    <property type="project" value="UniProtKB-SubCell"/>
</dbReference>
<comment type="subcellular location">
    <subcellularLocation>
        <location evidence="1">Nucleus</location>
    </subcellularLocation>
</comment>
<dbReference type="PANTHER" id="PTHR11380">
    <property type="entry name" value="TRANSCRIPTION INITIATION FACTOR TFIID/SUPT3-RELATED"/>
    <property type="match status" value="1"/>
</dbReference>
<comment type="caution">
    <text evidence="8">The sequence shown here is derived from an EMBL/GenBank/DDBJ whole genome shotgun (WGS) entry which is preliminary data.</text>
</comment>
<keyword evidence="9" id="KW-1185">Reference proteome</keyword>
<feature type="compositionally biased region" description="Polar residues" evidence="7">
    <location>
        <begin position="398"/>
        <end position="414"/>
    </location>
</feature>
<protein>
    <submittedName>
        <fullName evidence="8">Transcription initiation protein SPT3-like</fullName>
    </submittedName>
</protein>
<feature type="compositionally biased region" description="Basic residues" evidence="7">
    <location>
        <begin position="1"/>
        <end position="10"/>
    </location>
</feature>
<dbReference type="GO" id="GO:0046982">
    <property type="term" value="F:protein heterodimerization activity"/>
    <property type="evidence" value="ECO:0007669"/>
    <property type="project" value="InterPro"/>
</dbReference>
<dbReference type="InterPro" id="IPR009072">
    <property type="entry name" value="Histone-fold"/>
</dbReference>
<evidence type="ECO:0000313" key="8">
    <source>
        <dbReference type="EMBL" id="KAJ8027586.1"/>
    </source>
</evidence>
<dbReference type="Proteomes" id="UP001152320">
    <property type="component" value="Chromosome 16"/>
</dbReference>
<gene>
    <name evidence="8" type="ORF">HOLleu_32767</name>
</gene>
<dbReference type="FunFam" id="1.10.20.10:FF:000023">
    <property type="entry name" value="transcription initiation protein SPT3 homolog"/>
    <property type="match status" value="1"/>
</dbReference>
<feature type="region of interest" description="Disordered" evidence="7">
    <location>
        <begin position="384"/>
        <end position="484"/>
    </location>
</feature>
<reference evidence="8" key="1">
    <citation type="submission" date="2021-10" db="EMBL/GenBank/DDBJ databases">
        <title>Tropical sea cucumber genome reveals ecological adaptation and Cuvierian tubules defense mechanism.</title>
        <authorList>
            <person name="Chen T."/>
        </authorList>
    </citation>
    <scope>NUCLEOTIDE SEQUENCE</scope>
    <source>
        <strain evidence="8">Nanhai2018</strain>
        <tissue evidence="8">Muscle</tissue>
    </source>
</reference>
<dbReference type="GO" id="GO:0006357">
    <property type="term" value="P:regulation of transcription by RNA polymerase II"/>
    <property type="evidence" value="ECO:0007669"/>
    <property type="project" value="UniProtKB-ARBA"/>
</dbReference>
<evidence type="ECO:0000313" key="9">
    <source>
        <dbReference type="Proteomes" id="UP001152320"/>
    </source>
</evidence>
<dbReference type="OrthoDB" id="440760at2759"/>
<dbReference type="GO" id="GO:0003713">
    <property type="term" value="F:transcription coactivator activity"/>
    <property type="evidence" value="ECO:0007669"/>
    <property type="project" value="TreeGrafter"/>
</dbReference>
<evidence type="ECO:0000256" key="1">
    <source>
        <dbReference type="ARBA" id="ARBA00004123"/>
    </source>
</evidence>
<sequence length="523" mass="57131">MTKQKLKLKKSDKISSSSGSSDLRGKDGGGVGDDGSHGSISPQSKSYGKVSFVAEVQSMMYALGDCRKPFLESAVLVEQIVRQQATSLLREAAEVCVMRGARFIGIEDFIYLMKGNHERLHQLFQFLLFKDAKVLRLVSDDGDAAAIAGIDQKGNKRRKVCQEFLNVIDHTGELLAILENEDIDSHRLQRQERQEQQTRTMDLATYQEFSEARRVHFCSLHEDTHLKPLSHQGCSHAALELQPLNHGSAKVSTVRSSRAYRCGSGNLLGLQRNTIVDLGRLTTATALYIHNVAAKAQCSDQLSVRTHYVAAAAHIKKMSKFKEWVDAHNLDPKPSSFALEILSHLAYETVAQIVELSLFVRRDMLASPTDPITQTMAPVSINDLSSQGVLPTHPKLASSPTSTPLQSPVATSPKSPHEKMVSPFLSASGGNSSMNVSGNSNASDNSNPGDIKPGTPSGGGSSKSKSKKKKKPSSSSLHNLIQHRGIQPCHIKEAMRRYQERSGPMAAFSKASIEGGRFRYLAC</sequence>
<evidence type="ECO:0000256" key="7">
    <source>
        <dbReference type="SAM" id="MobiDB-lite"/>
    </source>
</evidence>